<keyword evidence="1" id="KW-0813">Transport</keyword>
<dbReference type="GO" id="GO:1902387">
    <property type="term" value="F:ceramide 1-phosphate binding"/>
    <property type="evidence" value="ECO:0007669"/>
    <property type="project" value="TreeGrafter"/>
</dbReference>
<dbReference type="Gene3D" id="1.10.3520.10">
    <property type="entry name" value="Glycolipid transfer protein"/>
    <property type="match status" value="1"/>
</dbReference>
<dbReference type="InterPro" id="IPR014830">
    <property type="entry name" value="Glycolipid_transfer_prot_dom"/>
</dbReference>
<gene>
    <name evidence="3" type="ORF">PYX00_005784</name>
</gene>
<dbReference type="PANTHER" id="PTHR10219:SF25">
    <property type="entry name" value="PLECKSTRIN HOMOLOGY DOMAIN-CONTAINING FAMILY A MEMBER 8"/>
    <property type="match status" value="1"/>
</dbReference>
<comment type="caution">
    <text evidence="3">The sequence shown here is derived from an EMBL/GenBank/DDBJ whole genome shotgun (WGS) entry which is preliminary data.</text>
</comment>
<dbReference type="FunFam" id="1.10.3520.10:FF:000001">
    <property type="entry name" value="Pleckstrin domain-containing family A member 8"/>
    <property type="match status" value="1"/>
</dbReference>
<name>A0AAW2HUL6_9NEOP</name>
<evidence type="ECO:0000259" key="2">
    <source>
        <dbReference type="Pfam" id="PF08718"/>
    </source>
</evidence>
<evidence type="ECO:0000256" key="1">
    <source>
        <dbReference type="ARBA" id="ARBA00022448"/>
    </source>
</evidence>
<dbReference type="GO" id="GO:0016020">
    <property type="term" value="C:membrane"/>
    <property type="evidence" value="ECO:0007669"/>
    <property type="project" value="TreeGrafter"/>
</dbReference>
<dbReference type="PANTHER" id="PTHR10219">
    <property type="entry name" value="GLYCOLIPID TRANSFER PROTEIN-RELATED"/>
    <property type="match status" value="1"/>
</dbReference>
<evidence type="ECO:0000313" key="3">
    <source>
        <dbReference type="EMBL" id="KAL0273003.1"/>
    </source>
</evidence>
<accession>A0AAW2HUL6</accession>
<dbReference type="Pfam" id="PF08718">
    <property type="entry name" value="GLTP"/>
    <property type="match status" value="1"/>
</dbReference>
<dbReference type="GO" id="GO:1902388">
    <property type="term" value="F:ceramide 1-phosphate transfer activity"/>
    <property type="evidence" value="ECO:0007669"/>
    <property type="project" value="TreeGrafter"/>
</dbReference>
<dbReference type="InterPro" id="IPR036497">
    <property type="entry name" value="GLTP_sf"/>
</dbReference>
<dbReference type="GO" id="GO:0005829">
    <property type="term" value="C:cytosol"/>
    <property type="evidence" value="ECO:0007669"/>
    <property type="project" value="TreeGrafter"/>
</dbReference>
<dbReference type="SUPFAM" id="SSF110004">
    <property type="entry name" value="Glycolipid transfer protein, GLTP"/>
    <property type="match status" value="1"/>
</dbReference>
<proteinExistence type="predicted"/>
<dbReference type="AlphaFoldDB" id="A0AAW2HUL6"/>
<organism evidence="3">
    <name type="scientific">Menopon gallinae</name>
    <name type="common">poultry shaft louse</name>
    <dbReference type="NCBI Taxonomy" id="328185"/>
    <lineage>
        <taxon>Eukaryota</taxon>
        <taxon>Metazoa</taxon>
        <taxon>Ecdysozoa</taxon>
        <taxon>Arthropoda</taxon>
        <taxon>Hexapoda</taxon>
        <taxon>Insecta</taxon>
        <taxon>Pterygota</taxon>
        <taxon>Neoptera</taxon>
        <taxon>Paraneoptera</taxon>
        <taxon>Psocodea</taxon>
        <taxon>Troctomorpha</taxon>
        <taxon>Phthiraptera</taxon>
        <taxon>Amblycera</taxon>
        <taxon>Menoponidae</taxon>
        <taxon>Menopon</taxon>
    </lineage>
</organism>
<sequence length="209" mass="24153">MAELTGFDSDVKTDFLLGHFFPELCDDKINTLKFLQASRGVVALIDKFGKVFSPLSYDISGNINKLQKSYETNPKKYTFIEDLILCDRNENGVAVDALLWLQRALHFLLLFFMEIVKDMDKSESLQKHMTSAYSQALEPYHGWITRNLFRCFRSMVPKRSVLLSAISEDKDSEEVIKDLEVYVKNLETNVNHIIMFYKESDLSMESKVP</sequence>
<protein>
    <recommendedName>
        <fullName evidence="2">Glycolipid transfer protein domain-containing protein</fullName>
    </recommendedName>
</protein>
<dbReference type="EMBL" id="JARGDH010000003">
    <property type="protein sequence ID" value="KAL0273003.1"/>
    <property type="molecule type" value="Genomic_DNA"/>
</dbReference>
<reference evidence="3" key="1">
    <citation type="journal article" date="2024" name="Gigascience">
        <title>Chromosome-level genome of the poultry shaft louse Menopon gallinae provides insight into the host-switching and adaptive evolution of parasitic lice.</title>
        <authorList>
            <person name="Xu Y."/>
            <person name="Ma L."/>
            <person name="Liu S."/>
            <person name="Liang Y."/>
            <person name="Liu Q."/>
            <person name="He Z."/>
            <person name="Tian L."/>
            <person name="Duan Y."/>
            <person name="Cai W."/>
            <person name="Li H."/>
            <person name="Song F."/>
        </authorList>
    </citation>
    <scope>NUCLEOTIDE SEQUENCE</scope>
    <source>
        <strain evidence="3">Cailab_2023a</strain>
    </source>
</reference>
<feature type="domain" description="Glycolipid transfer protein" evidence="2">
    <location>
        <begin position="29"/>
        <end position="167"/>
    </location>
</feature>